<sequence length="889" mass="96422">MSNVTFKFDGVDYVGQAGDSLATALLRNGVLHFTDSTYRDRPRAVMSLWVDEPNALVNVDSGAGEPMVPATTVEITEGLVARSLSGIGDLPDTRDISRYDRAYRYADVLVVGAGLSGLAAAKKYADQGKTVIIMDDQPEVGGHAHECGQAIPTDLLSSLAHENVTHLQRTTVIGTYDQGYAVAVERRTDHVSSKVSTDVARIRTWHVRAEHTVLATGAFQRPLVFANNDRPGIMLSHAAATYVERGVKMFKTAIVVTVDNQGYTDAIRLHKSGVQVLAIVDIRKKLSKASKKSARKPAAKLGIRIIKGATALDTNATLDGILSSVVVLDPKSGLKETIATDLLAISGGWTPTVHLATYIGIKPTWSKKRAAFVVRSKVKSISTVGMLAGDFVENEPAVYFGPELDDTQALVAFVDHQRDATLRDLRRAVGAGMISIEHVKRYTAIGTAHDQGKTSGTLTMGLIGNLVGLAPDEIGSLTFRPPYIAVPFAALAGRERGLHTEPIRTTSIHSWHVAAGAPMEDVGQWKRPWFFPKPGEDLDAAVLRECRAARNGVAVMDASTLGKIDIQGKDAGAFLDQVYTNMFSTLKVGMSRYGLMCGVDGMVFDDGVTTRLGENHWLMTTTTGGAAKVMDWLEEWLQTEWPHLEVFCTSVTEQIATVAIVGPKSRDLLALLSPGLDVSKEGFAFMENKYADVAGIPARIARISFSGELAYEINVSAWYGLELWNKVMELGAALDVTPYGTESLHVLRAEKGFVIVGQETDGTQTPDDLGMDWIVSKKKDFIGKRSFSRSDTSRPDRHQLVGLLPDTSEFVIPEGSYFAEVQHKGATPPIPHIGYVTSSYFSGELNRSFAMALVHNGRARIGDRVAIGNETAVITEPIFVDKENVRRDG</sequence>
<feature type="domain" description="SoxA A3" evidence="6">
    <location>
        <begin position="412"/>
        <end position="494"/>
    </location>
</feature>
<evidence type="ECO:0000256" key="2">
    <source>
        <dbReference type="ARBA" id="ARBA00023002"/>
    </source>
</evidence>
<comment type="similarity">
    <text evidence="1">Belongs to the GcvT family.</text>
</comment>
<dbReference type="SUPFAM" id="SSF101790">
    <property type="entry name" value="Aminomethyltransferase beta-barrel domain"/>
    <property type="match status" value="1"/>
</dbReference>
<dbReference type="EMBL" id="CAEZZD010000014">
    <property type="protein sequence ID" value="CAB4741438.1"/>
    <property type="molecule type" value="Genomic_DNA"/>
</dbReference>
<dbReference type="EMBL" id="CAEZYC010000054">
    <property type="protein sequence ID" value="CAB4712185.1"/>
    <property type="molecule type" value="Genomic_DNA"/>
</dbReference>
<evidence type="ECO:0000313" key="13">
    <source>
        <dbReference type="EMBL" id="CAB5044649.1"/>
    </source>
</evidence>
<dbReference type="Pfam" id="PF17806">
    <property type="entry name" value="SO_alpha_A3"/>
    <property type="match status" value="1"/>
</dbReference>
<name>A0A6J7BWD7_9ZZZZ</name>
<dbReference type="EMBL" id="CAFAAO010000010">
    <property type="protein sequence ID" value="CAB4804934.1"/>
    <property type="molecule type" value="Genomic_DNA"/>
</dbReference>
<dbReference type="InterPro" id="IPR029043">
    <property type="entry name" value="GcvT/YgfZ_C"/>
</dbReference>
<keyword evidence="2" id="KW-0560">Oxidoreductase</keyword>
<dbReference type="EMBL" id="CAFBQG010000011">
    <property type="protein sequence ID" value="CAB5044649.1"/>
    <property type="molecule type" value="Genomic_DNA"/>
</dbReference>
<dbReference type="SUPFAM" id="SSF103025">
    <property type="entry name" value="Folate-binding domain"/>
    <property type="match status" value="1"/>
</dbReference>
<evidence type="ECO:0000313" key="9">
    <source>
        <dbReference type="EMBL" id="CAB4741438.1"/>
    </source>
</evidence>
<dbReference type="Pfam" id="PF01571">
    <property type="entry name" value="GCV_T"/>
    <property type="match status" value="1"/>
</dbReference>
<dbReference type="PANTHER" id="PTHR43757:SF2">
    <property type="entry name" value="AMINOMETHYLTRANSFERASE, MITOCHONDRIAL"/>
    <property type="match status" value="1"/>
</dbReference>
<proteinExistence type="inferred from homology"/>
<evidence type="ECO:0000259" key="5">
    <source>
        <dbReference type="Pfam" id="PF08669"/>
    </source>
</evidence>
<dbReference type="Pfam" id="PF08669">
    <property type="entry name" value="GCV_T_C"/>
    <property type="match status" value="1"/>
</dbReference>
<dbReference type="Pfam" id="PF07992">
    <property type="entry name" value="Pyr_redox_2"/>
    <property type="match status" value="1"/>
</dbReference>
<dbReference type="PANTHER" id="PTHR43757">
    <property type="entry name" value="AMINOMETHYLTRANSFERASE"/>
    <property type="match status" value="1"/>
</dbReference>
<dbReference type="SUPFAM" id="SSF51905">
    <property type="entry name" value="FAD/NAD(P)-binding domain"/>
    <property type="match status" value="1"/>
</dbReference>
<dbReference type="Gene3D" id="3.30.1360.120">
    <property type="entry name" value="Probable tRNA modification gtpase trme, domain 1"/>
    <property type="match status" value="1"/>
</dbReference>
<dbReference type="EMBL" id="CAFBIX010000040">
    <property type="protein sequence ID" value="CAB4849161.1"/>
    <property type="molecule type" value="Genomic_DNA"/>
</dbReference>
<evidence type="ECO:0000259" key="6">
    <source>
        <dbReference type="Pfam" id="PF17806"/>
    </source>
</evidence>
<evidence type="ECO:0000313" key="11">
    <source>
        <dbReference type="EMBL" id="CAB4849161.1"/>
    </source>
</evidence>
<feature type="domain" description="Aminomethyltransferase C-terminal" evidence="5">
    <location>
        <begin position="799"/>
        <end position="881"/>
    </location>
</feature>
<gene>
    <name evidence="8" type="ORF">UFOPK2648_00953</name>
    <name evidence="9" type="ORF">UFOPK2824_00172</name>
    <name evidence="10" type="ORF">UFOPK3037_00891</name>
    <name evidence="11" type="ORF">UFOPK3278_00970</name>
    <name evidence="7" type="ORF">UFOPK3925_01188</name>
    <name evidence="12" type="ORF">UFOPK4097_00690</name>
    <name evidence="13" type="ORF">UFOPK4301_00159</name>
</gene>
<evidence type="ECO:0000259" key="3">
    <source>
        <dbReference type="Pfam" id="PF01571"/>
    </source>
</evidence>
<dbReference type="InterPro" id="IPR042204">
    <property type="entry name" value="2Fe-2S-bd_N"/>
</dbReference>
<evidence type="ECO:0000313" key="8">
    <source>
        <dbReference type="EMBL" id="CAB4712185.1"/>
    </source>
</evidence>
<reference evidence="11" key="1">
    <citation type="submission" date="2020-05" db="EMBL/GenBank/DDBJ databases">
        <authorList>
            <person name="Chiriac C."/>
            <person name="Salcher M."/>
            <person name="Ghai R."/>
            <person name="Kavagutti S V."/>
        </authorList>
    </citation>
    <scope>NUCLEOTIDE SEQUENCE</scope>
</reference>
<evidence type="ECO:0000313" key="7">
    <source>
        <dbReference type="EMBL" id="CAB4342983.1"/>
    </source>
</evidence>
<dbReference type="Gene3D" id="3.10.20.440">
    <property type="entry name" value="2Fe-2S iron-sulphur cluster binding domain, sarcosine oxidase, alpha subunit, N-terminal domain"/>
    <property type="match status" value="1"/>
</dbReference>
<dbReference type="GO" id="GO:0016491">
    <property type="term" value="F:oxidoreductase activity"/>
    <property type="evidence" value="ECO:0007669"/>
    <property type="project" value="UniProtKB-KW"/>
</dbReference>
<dbReference type="Gene3D" id="3.50.50.60">
    <property type="entry name" value="FAD/NAD(P)-binding domain"/>
    <property type="match status" value="1"/>
</dbReference>
<dbReference type="InterPro" id="IPR023753">
    <property type="entry name" value="FAD/NAD-binding_dom"/>
</dbReference>
<dbReference type="AlphaFoldDB" id="A0A6J7BWD7"/>
<dbReference type="EMBL" id="CAFBPK010000008">
    <property type="protein sequence ID" value="CAB5016926.1"/>
    <property type="molecule type" value="Genomic_DNA"/>
</dbReference>
<accession>A0A6J7BWD7</accession>
<dbReference type="InterPro" id="IPR013977">
    <property type="entry name" value="GcvT_C"/>
</dbReference>
<protein>
    <submittedName>
        <fullName evidence="11">Unannotated protein</fullName>
    </submittedName>
</protein>
<organism evidence="11">
    <name type="scientific">freshwater metagenome</name>
    <dbReference type="NCBI Taxonomy" id="449393"/>
    <lineage>
        <taxon>unclassified sequences</taxon>
        <taxon>metagenomes</taxon>
        <taxon>ecological metagenomes</taxon>
    </lineage>
</organism>
<evidence type="ECO:0000256" key="1">
    <source>
        <dbReference type="ARBA" id="ARBA00008609"/>
    </source>
</evidence>
<evidence type="ECO:0000313" key="12">
    <source>
        <dbReference type="EMBL" id="CAB5016926.1"/>
    </source>
</evidence>
<evidence type="ECO:0000259" key="4">
    <source>
        <dbReference type="Pfam" id="PF07992"/>
    </source>
</evidence>
<dbReference type="Pfam" id="PF13510">
    <property type="entry name" value="Fer2_4"/>
    <property type="match status" value="1"/>
</dbReference>
<dbReference type="InterPro" id="IPR006222">
    <property type="entry name" value="GCVT_N"/>
</dbReference>
<dbReference type="InterPro" id="IPR028896">
    <property type="entry name" value="GcvT/YgfZ/DmdA"/>
</dbReference>
<dbReference type="EMBL" id="CAESAD010000009">
    <property type="protein sequence ID" value="CAB4342983.1"/>
    <property type="molecule type" value="Genomic_DNA"/>
</dbReference>
<dbReference type="InterPro" id="IPR036188">
    <property type="entry name" value="FAD/NAD-bd_sf"/>
</dbReference>
<feature type="domain" description="FAD/NAD(P)-binding" evidence="4">
    <location>
        <begin position="107"/>
        <end position="363"/>
    </location>
</feature>
<evidence type="ECO:0000313" key="10">
    <source>
        <dbReference type="EMBL" id="CAB4804934.1"/>
    </source>
</evidence>
<dbReference type="InterPro" id="IPR027266">
    <property type="entry name" value="TrmE/GcvT-like"/>
</dbReference>
<dbReference type="InterPro" id="IPR041117">
    <property type="entry name" value="SoxA_A3"/>
</dbReference>
<feature type="domain" description="GCVT N-terminal" evidence="3">
    <location>
        <begin position="508"/>
        <end position="779"/>
    </location>
</feature>